<dbReference type="PANTHER" id="PTHR48111:SF21">
    <property type="entry name" value="DNA-BINDING DUAL MASTER TRANSCRIPTIONAL REGULATOR RPAA"/>
    <property type="match status" value="1"/>
</dbReference>
<evidence type="ECO:0000256" key="5">
    <source>
        <dbReference type="ARBA" id="ARBA00023125"/>
    </source>
</evidence>
<evidence type="ECO:0000256" key="3">
    <source>
        <dbReference type="ARBA" id="ARBA00023012"/>
    </source>
</evidence>
<dbReference type="InterPro" id="IPR036388">
    <property type="entry name" value="WH-like_DNA-bd_sf"/>
</dbReference>
<organism evidence="12 13">
    <name type="scientific">Acetivibrio ethanolgignens</name>
    <dbReference type="NCBI Taxonomy" id="290052"/>
    <lineage>
        <taxon>Bacteria</taxon>
        <taxon>Bacillati</taxon>
        <taxon>Bacillota</taxon>
        <taxon>Clostridia</taxon>
        <taxon>Eubacteriales</taxon>
        <taxon>Oscillospiraceae</taxon>
        <taxon>Acetivibrio</taxon>
    </lineage>
</organism>
<evidence type="ECO:0000259" key="11">
    <source>
        <dbReference type="PROSITE" id="PS51755"/>
    </source>
</evidence>
<feature type="modified residue" description="4-aspartylphosphate" evidence="8">
    <location>
        <position position="52"/>
    </location>
</feature>
<evidence type="ECO:0000259" key="10">
    <source>
        <dbReference type="PROSITE" id="PS50110"/>
    </source>
</evidence>
<dbReference type="SUPFAM" id="SSF46894">
    <property type="entry name" value="C-terminal effector domain of the bipartite response regulators"/>
    <property type="match status" value="1"/>
</dbReference>
<dbReference type="AlphaFoldDB" id="A0A0V8QEH0"/>
<dbReference type="STRING" id="290052.ASU35_10715"/>
<dbReference type="PROSITE" id="PS50110">
    <property type="entry name" value="RESPONSE_REGULATORY"/>
    <property type="match status" value="1"/>
</dbReference>
<keyword evidence="5 9" id="KW-0238">DNA-binding</keyword>
<feature type="DNA-binding region" description="OmpR/PhoB-type" evidence="9">
    <location>
        <begin position="125"/>
        <end position="223"/>
    </location>
</feature>
<dbReference type="Pfam" id="PF00072">
    <property type="entry name" value="Response_reg"/>
    <property type="match status" value="1"/>
</dbReference>
<dbReference type="PANTHER" id="PTHR48111">
    <property type="entry name" value="REGULATOR OF RPOS"/>
    <property type="match status" value="1"/>
</dbReference>
<dbReference type="GO" id="GO:0005829">
    <property type="term" value="C:cytosol"/>
    <property type="evidence" value="ECO:0007669"/>
    <property type="project" value="TreeGrafter"/>
</dbReference>
<dbReference type="Gene3D" id="3.40.50.2300">
    <property type="match status" value="1"/>
</dbReference>
<evidence type="ECO:0000256" key="7">
    <source>
        <dbReference type="ARBA" id="ARBA00024867"/>
    </source>
</evidence>
<name>A0A0V8QEH0_9FIRM</name>
<dbReference type="EMBL" id="LNAM01000155">
    <property type="protein sequence ID" value="KSV58960.1"/>
    <property type="molecule type" value="Genomic_DNA"/>
</dbReference>
<reference evidence="12 13" key="1">
    <citation type="submission" date="2015-11" db="EMBL/GenBank/DDBJ databases">
        <title>Butyribacter intestini gen. nov., sp. nov., a butyric acid-producing bacterium of the family Lachnospiraceae isolated from the human faeces.</title>
        <authorList>
            <person name="Zou Y."/>
            <person name="Xue W."/>
            <person name="Luo G."/>
            <person name="Lv M."/>
        </authorList>
    </citation>
    <scope>NUCLEOTIDE SEQUENCE [LARGE SCALE GENOMIC DNA]</scope>
    <source>
        <strain evidence="12 13">ACET-33324</strain>
    </source>
</reference>
<dbReference type="Gene3D" id="1.10.10.10">
    <property type="entry name" value="Winged helix-like DNA-binding domain superfamily/Winged helix DNA-binding domain"/>
    <property type="match status" value="1"/>
</dbReference>
<evidence type="ECO:0000256" key="1">
    <source>
        <dbReference type="ARBA" id="ARBA00018672"/>
    </source>
</evidence>
<comment type="function">
    <text evidence="7">May play the central regulatory role in sporulation. It may be an element of the effector pathway responsible for the activation of sporulation genes in response to nutritional stress. Spo0A may act in concert with spo0H (a sigma factor) to control the expression of some genes that are critical to the sporulation process.</text>
</comment>
<sequence>MKTIYIADDEADICDLIKSFLEKEGFCVTTFETGDSLLEAFEKEPADLLIIDVMMPGTDGLTICSAIREKSSVPIIMLTARGTDADFITGFTMGCDDYFTKPFSPIKLTLRVKAMLKRMNDNQNREGMSFGDITLYPMKKAAYSKGEELKLTNTEYGLLQYMVNNKERAVSRDELLQAVWGYDSFVETRATDDTIKRLRKKLLLAKSTVLIETVWGFGFKLRKQES</sequence>
<dbReference type="SMART" id="SM00448">
    <property type="entry name" value="REC"/>
    <property type="match status" value="1"/>
</dbReference>
<evidence type="ECO:0000313" key="13">
    <source>
        <dbReference type="Proteomes" id="UP000054874"/>
    </source>
</evidence>
<protein>
    <recommendedName>
        <fullName evidence="1">Stage 0 sporulation protein A homolog</fullName>
    </recommendedName>
</protein>
<dbReference type="OrthoDB" id="9790442at2"/>
<dbReference type="RefSeq" id="WP_058352803.1">
    <property type="nucleotide sequence ID" value="NZ_CABMMD010000155.1"/>
</dbReference>
<feature type="domain" description="OmpR/PhoB-type" evidence="11">
    <location>
        <begin position="125"/>
        <end position="223"/>
    </location>
</feature>
<dbReference type="Proteomes" id="UP000054874">
    <property type="component" value="Unassembled WGS sequence"/>
</dbReference>
<keyword evidence="3" id="KW-0902">Two-component regulatory system</keyword>
<evidence type="ECO:0000256" key="9">
    <source>
        <dbReference type="PROSITE-ProRule" id="PRU01091"/>
    </source>
</evidence>
<dbReference type="InterPro" id="IPR016032">
    <property type="entry name" value="Sig_transdc_resp-reg_C-effctor"/>
</dbReference>
<dbReference type="SMART" id="SM00862">
    <property type="entry name" value="Trans_reg_C"/>
    <property type="match status" value="1"/>
</dbReference>
<proteinExistence type="predicted"/>
<dbReference type="Pfam" id="PF00486">
    <property type="entry name" value="Trans_reg_C"/>
    <property type="match status" value="1"/>
</dbReference>
<evidence type="ECO:0000313" key="12">
    <source>
        <dbReference type="EMBL" id="KSV58960.1"/>
    </source>
</evidence>
<keyword evidence="4" id="KW-0805">Transcription regulation</keyword>
<dbReference type="InterPro" id="IPR039420">
    <property type="entry name" value="WalR-like"/>
</dbReference>
<dbReference type="SUPFAM" id="SSF52172">
    <property type="entry name" value="CheY-like"/>
    <property type="match status" value="1"/>
</dbReference>
<dbReference type="CDD" id="cd17574">
    <property type="entry name" value="REC_OmpR"/>
    <property type="match status" value="1"/>
</dbReference>
<keyword evidence="6" id="KW-0804">Transcription</keyword>
<dbReference type="GO" id="GO:0000156">
    <property type="term" value="F:phosphorelay response regulator activity"/>
    <property type="evidence" value="ECO:0007669"/>
    <property type="project" value="TreeGrafter"/>
</dbReference>
<feature type="domain" description="Response regulatory" evidence="10">
    <location>
        <begin position="3"/>
        <end position="116"/>
    </location>
</feature>
<evidence type="ECO:0000256" key="2">
    <source>
        <dbReference type="ARBA" id="ARBA00022553"/>
    </source>
</evidence>
<evidence type="ECO:0000256" key="8">
    <source>
        <dbReference type="PROSITE-ProRule" id="PRU00169"/>
    </source>
</evidence>
<dbReference type="GO" id="GO:0032993">
    <property type="term" value="C:protein-DNA complex"/>
    <property type="evidence" value="ECO:0007669"/>
    <property type="project" value="TreeGrafter"/>
</dbReference>
<accession>A0A0V8QEH0</accession>
<keyword evidence="13" id="KW-1185">Reference proteome</keyword>
<dbReference type="GO" id="GO:0006355">
    <property type="term" value="P:regulation of DNA-templated transcription"/>
    <property type="evidence" value="ECO:0007669"/>
    <property type="project" value="InterPro"/>
</dbReference>
<dbReference type="FunFam" id="3.40.50.2300:FF:000001">
    <property type="entry name" value="DNA-binding response regulator PhoB"/>
    <property type="match status" value="1"/>
</dbReference>
<dbReference type="InterPro" id="IPR001867">
    <property type="entry name" value="OmpR/PhoB-type_DNA-bd"/>
</dbReference>
<comment type="caution">
    <text evidence="12">The sequence shown here is derived from an EMBL/GenBank/DDBJ whole genome shotgun (WGS) entry which is preliminary data.</text>
</comment>
<dbReference type="Gene3D" id="6.10.250.690">
    <property type="match status" value="1"/>
</dbReference>
<dbReference type="InterPro" id="IPR001789">
    <property type="entry name" value="Sig_transdc_resp-reg_receiver"/>
</dbReference>
<dbReference type="InterPro" id="IPR011006">
    <property type="entry name" value="CheY-like_superfamily"/>
</dbReference>
<keyword evidence="2 8" id="KW-0597">Phosphoprotein</keyword>
<gene>
    <name evidence="12" type="ORF">ASU35_10715</name>
</gene>
<dbReference type="PROSITE" id="PS51755">
    <property type="entry name" value="OMPR_PHOB"/>
    <property type="match status" value="1"/>
</dbReference>
<evidence type="ECO:0000256" key="4">
    <source>
        <dbReference type="ARBA" id="ARBA00023015"/>
    </source>
</evidence>
<evidence type="ECO:0000256" key="6">
    <source>
        <dbReference type="ARBA" id="ARBA00023163"/>
    </source>
</evidence>
<dbReference type="GO" id="GO:0000976">
    <property type="term" value="F:transcription cis-regulatory region binding"/>
    <property type="evidence" value="ECO:0007669"/>
    <property type="project" value="TreeGrafter"/>
</dbReference>
<dbReference type="CDD" id="cd00383">
    <property type="entry name" value="trans_reg_C"/>
    <property type="match status" value="1"/>
</dbReference>